<evidence type="ECO:0000313" key="2">
    <source>
        <dbReference type="Proteomes" id="UP001407347"/>
    </source>
</evidence>
<protein>
    <submittedName>
        <fullName evidence="1">Uncharacterized protein</fullName>
    </submittedName>
</protein>
<evidence type="ECO:0000313" key="1">
    <source>
        <dbReference type="EMBL" id="MEN3238692.1"/>
    </source>
</evidence>
<comment type="caution">
    <text evidence="1">The sequence shown here is derived from an EMBL/GenBank/DDBJ whole genome shotgun (WGS) entry which is preliminary data.</text>
</comment>
<gene>
    <name evidence="1" type="ORF">PUR29_35225</name>
</gene>
<reference evidence="1 2" key="1">
    <citation type="journal article" date="2023" name="PLoS ONE">
        <title>Complete genome assembly of Hawai'i environmental nontuberculous mycobacteria reveals unexpected co-isolation with methylobacteria.</title>
        <authorList>
            <person name="Hendrix J."/>
            <person name="Epperson L.E."/>
            <person name="Tong E.I."/>
            <person name="Chan Y.L."/>
            <person name="Hasan N.A."/>
            <person name="Dawrs S.N."/>
            <person name="Norton G.J."/>
            <person name="Virdi R."/>
            <person name="Crooks J.L."/>
            <person name="Chan E.D."/>
            <person name="Honda J.R."/>
            <person name="Strong M."/>
        </authorList>
    </citation>
    <scope>NUCLEOTIDE SEQUENCE [LARGE SCALE GENOMIC DNA]</scope>
    <source>
        <strain evidence="1 2">NJH_HI04-1</strain>
    </source>
</reference>
<keyword evidence="2" id="KW-1185">Reference proteome</keyword>
<organism evidence="1 2">
    <name type="scientific">Methylobacterium ajmalii</name>
    <dbReference type="NCBI Taxonomy" id="2738439"/>
    <lineage>
        <taxon>Bacteria</taxon>
        <taxon>Pseudomonadati</taxon>
        <taxon>Pseudomonadota</taxon>
        <taxon>Alphaproteobacteria</taxon>
        <taxon>Hyphomicrobiales</taxon>
        <taxon>Methylobacteriaceae</taxon>
        <taxon>Methylobacterium</taxon>
    </lineage>
</organism>
<accession>A0ABV0A645</accession>
<dbReference type="EMBL" id="JAQYXP010000006">
    <property type="protein sequence ID" value="MEN3238692.1"/>
    <property type="molecule type" value="Genomic_DNA"/>
</dbReference>
<sequence>MNANQRIRERIQHRQFLRDLKALTRLTPDCRTGAQMCLIGQYAMKHAGTHAFDGIPGVHFLGGQFAEHREAVYDRMEELIALGQRHDLLPEQMPFRRMS</sequence>
<dbReference type="RefSeq" id="WP_346013815.1">
    <property type="nucleotide sequence ID" value="NZ_JAQYXP010000006.1"/>
</dbReference>
<name>A0ABV0A645_9HYPH</name>
<dbReference type="Proteomes" id="UP001407347">
    <property type="component" value="Unassembled WGS sequence"/>
</dbReference>
<proteinExistence type="predicted"/>